<dbReference type="FunFam" id="3.30.70.270:FF:000001">
    <property type="entry name" value="Diguanylate cyclase domain protein"/>
    <property type="match status" value="1"/>
</dbReference>
<organism evidence="6 7">
    <name type="scientific">Simplicispira hankyongi</name>
    <dbReference type="NCBI Taxonomy" id="2315688"/>
    <lineage>
        <taxon>Bacteria</taxon>
        <taxon>Pseudomonadati</taxon>
        <taxon>Pseudomonadota</taxon>
        <taxon>Betaproteobacteria</taxon>
        <taxon>Burkholderiales</taxon>
        <taxon>Comamonadaceae</taxon>
        <taxon>Simplicispira</taxon>
    </lineage>
</organism>
<evidence type="ECO:0000256" key="1">
    <source>
        <dbReference type="ARBA" id="ARBA00012528"/>
    </source>
</evidence>
<dbReference type="EMBL" id="QXJC01000001">
    <property type="protein sequence ID" value="RID98912.1"/>
    <property type="molecule type" value="Genomic_DNA"/>
</dbReference>
<dbReference type="PROSITE" id="PS50110">
    <property type="entry name" value="RESPONSE_REGULATORY"/>
    <property type="match status" value="1"/>
</dbReference>
<protein>
    <recommendedName>
        <fullName evidence="1">diguanylate cyclase</fullName>
        <ecNumber evidence="1">2.7.7.65</ecNumber>
    </recommendedName>
</protein>
<accession>A0A398C7C7</accession>
<dbReference type="InterPro" id="IPR011006">
    <property type="entry name" value="CheY-like_superfamily"/>
</dbReference>
<sequence>MGPLMQAQATILVVDDSPENLQVISAVLKQDYKVKVAINGERALALASAAEPPDLILLDVMMPDMDGYEVCARLKQNPATAGIPVLFVSSRDDEEDEARGLSLGAIDYIVKPIRPSIVQARVRNHIELKRSRDLLERLTTQDHLTGISNRRRFDDRLHLEWQRAARAQTPMSLIAIDIDHFKAYNDHYGHPGGDQCLIQVAQALAACVTRPTDLVARCGGEEFACLLPSTDSCGASRLTEQMRAAVEALCLEHAQSPTHGHVTISLGVTTAIPQTDEPAQALVDMADAALYEAKSAGRNRFVARIR</sequence>
<dbReference type="NCBIfam" id="TIGR00254">
    <property type="entry name" value="GGDEF"/>
    <property type="match status" value="1"/>
</dbReference>
<keyword evidence="3" id="KW-0597">Phosphoprotein</keyword>
<gene>
    <name evidence="6" type="ORF">D3F03_00125</name>
</gene>
<feature type="domain" description="Response regulatory" evidence="4">
    <location>
        <begin position="10"/>
        <end position="126"/>
    </location>
</feature>
<comment type="catalytic activity">
    <reaction evidence="2">
        <text>2 GTP = 3',3'-c-di-GMP + 2 diphosphate</text>
        <dbReference type="Rhea" id="RHEA:24898"/>
        <dbReference type="ChEBI" id="CHEBI:33019"/>
        <dbReference type="ChEBI" id="CHEBI:37565"/>
        <dbReference type="ChEBI" id="CHEBI:58805"/>
        <dbReference type="EC" id="2.7.7.65"/>
    </reaction>
</comment>
<dbReference type="PANTHER" id="PTHR45138">
    <property type="entry name" value="REGULATORY COMPONENTS OF SENSORY TRANSDUCTION SYSTEM"/>
    <property type="match status" value="1"/>
</dbReference>
<evidence type="ECO:0000259" key="4">
    <source>
        <dbReference type="PROSITE" id="PS50110"/>
    </source>
</evidence>
<dbReference type="PANTHER" id="PTHR45138:SF9">
    <property type="entry name" value="DIGUANYLATE CYCLASE DGCM-RELATED"/>
    <property type="match status" value="1"/>
</dbReference>
<evidence type="ECO:0000256" key="2">
    <source>
        <dbReference type="ARBA" id="ARBA00034247"/>
    </source>
</evidence>
<dbReference type="Proteomes" id="UP000266302">
    <property type="component" value="Unassembled WGS sequence"/>
</dbReference>
<dbReference type="GO" id="GO:0000160">
    <property type="term" value="P:phosphorelay signal transduction system"/>
    <property type="evidence" value="ECO:0007669"/>
    <property type="project" value="InterPro"/>
</dbReference>
<dbReference type="GO" id="GO:1902201">
    <property type="term" value="P:negative regulation of bacterial-type flagellum-dependent cell motility"/>
    <property type="evidence" value="ECO:0007669"/>
    <property type="project" value="TreeGrafter"/>
</dbReference>
<dbReference type="GO" id="GO:0052621">
    <property type="term" value="F:diguanylate cyclase activity"/>
    <property type="evidence" value="ECO:0007669"/>
    <property type="project" value="UniProtKB-EC"/>
</dbReference>
<dbReference type="InterPro" id="IPR029787">
    <property type="entry name" value="Nucleotide_cyclase"/>
</dbReference>
<dbReference type="PROSITE" id="PS50887">
    <property type="entry name" value="GGDEF"/>
    <property type="match status" value="1"/>
</dbReference>
<dbReference type="CDD" id="cd19920">
    <property type="entry name" value="REC_PA4781-like"/>
    <property type="match status" value="1"/>
</dbReference>
<evidence type="ECO:0000313" key="6">
    <source>
        <dbReference type="EMBL" id="RID98912.1"/>
    </source>
</evidence>
<evidence type="ECO:0000256" key="3">
    <source>
        <dbReference type="PROSITE-ProRule" id="PRU00169"/>
    </source>
</evidence>
<dbReference type="OrthoDB" id="9813903at2"/>
<dbReference type="Gene3D" id="3.40.50.2300">
    <property type="match status" value="1"/>
</dbReference>
<feature type="domain" description="GGDEF" evidence="5">
    <location>
        <begin position="169"/>
        <end position="306"/>
    </location>
</feature>
<reference evidence="6 7" key="1">
    <citation type="submission" date="2018-09" db="EMBL/GenBank/DDBJ databases">
        <title>Draft genome of Simplicispira sp. NY-02.</title>
        <authorList>
            <person name="Im W.T."/>
        </authorList>
    </citation>
    <scope>NUCLEOTIDE SEQUENCE [LARGE SCALE GENOMIC DNA]</scope>
    <source>
        <strain evidence="6 7">NY-02</strain>
    </source>
</reference>
<name>A0A398C7C7_9BURK</name>
<evidence type="ECO:0000259" key="5">
    <source>
        <dbReference type="PROSITE" id="PS50887"/>
    </source>
</evidence>
<comment type="caution">
    <text evidence="6">The sequence shown here is derived from an EMBL/GenBank/DDBJ whole genome shotgun (WGS) entry which is preliminary data.</text>
</comment>
<dbReference type="InterPro" id="IPR050469">
    <property type="entry name" value="Diguanylate_Cyclase"/>
</dbReference>
<dbReference type="InterPro" id="IPR043128">
    <property type="entry name" value="Rev_trsase/Diguanyl_cyclase"/>
</dbReference>
<dbReference type="InterPro" id="IPR001789">
    <property type="entry name" value="Sig_transdc_resp-reg_receiver"/>
</dbReference>
<dbReference type="SUPFAM" id="SSF52172">
    <property type="entry name" value="CheY-like"/>
    <property type="match status" value="1"/>
</dbReference>
<dbReference type="GO" id="GO:0043709">
    <property type="term" value="P:cell adhesion involved in single-species biofilm formation"/>
    <property type="evidence" value="ECO:0007669"/>
    <property type="project" value="TreeGrafter"/>
</dbReference>
<dbReference type="InterPro" id="IPR000160">
    <property type="entry name" value="GGDEF_dom"/>
</dbReference>
<dbReference type="Pfam" id="PF00990">
    <property type="entry name" value="GGDEF"/>
    <property type="match status" value="1"/>
</dbReference>
<dbReference type="SUPFAM" id="SSF55073">
    <property type="entry name" value="Nucleotide cyclase"/>
    <property type="match status" value="1"/>
</dbReference>
<dbReference type="Gene3D" id="3.30.70.270">
    <property type="match status" value="1"/>
</dbReference>
<feature type="modified residue" description="4-aspartylphosphate" evidence="3">
    <location>
        <position position="59"/>
    </location>
</feature>
<dbReference type="GO" id="GO:0005886">
    <property type="term" value="C:plasma membrane"/>
    <property type="evidence" value="ECO:0007669"/>
    <property type="project" value="TreeGrafter"/>
</dbReference>
<dbReference type="Pfam" id="PF00072">
    <property type="entry name" value="Response_reg"/>
    <property type="match status" value="1"/>
</dbReference>
<dbReference type="SMART" id="SM00267">
    <property type="entry name" value="GGDEF"/>
    <property type="match status" value="1"/>
</dbReference>
<dbReference type="AlphaFoldDB" id="A0A398C7C7"/>
<keyword evidence="7" id="KW-1185">Reference proteome</keyword>
<evidence type="ECO:0000313" key="7">
    <source>
        <dbReference type="Proteomes" id="UP000266302"/>
    </source>
</evidence>
<dbReference type="CDD" id="cd01949">
    <property type="entry name" value="GGDEF"/>
    <property type="match status" value="1"/>
</dbReference>
<dbReference type="EC" id="2.7.7.65" evidence="1"/>
<dbReference type="SMART" id="SM00448">
    <property type="entry name" value="REC"/>
    <property type="match status" value="1"/>
</dbReference>
<proteinExistence type="predicted"/>